<dbReference type="AlphaFoldDB" id="A0A7G9FUX5"/>
<accession>A0A7G9FUX5</accession>
<organism evidence="2 3">
    <name type="scientific">Simiaoa sunii</name>
    <dbReference type="NCBI Taxonomy" id="2763672"/>
    <lineage>
        <taxon>Bacteria</taxon>
        <taxon>Bacillati</taxon>
        <taxon>Bacillota</taxon>
        <taxon>Clostridia</taxon>
        <taxon>Lachnospirales</taxon>
        <taxon>Lachnospiraceae</taxon>
        <taxon>Simiaoa</taxon>
    </lineage>
</organism>
<reference evidence="2 3" key="1">
    <citation type="submission" date="2020-08" db="EMBL/GenBank/DDBJ databases">
        <authorList>
            <person name="Liu C."/>
            <person name="Sun Q."/>
        </authorList>
    </citation>
    <scope>NUCLEOTIDE SEQUENCE [LARGE SCALE GENOMIC DNA]</scope>
    <source>
        <strain evidence="2 3">NSJ-8</strain>
    </source>
</reference>
<dbReference type="PROSITE" id="PS51257">
    <property type="entry name" value="PROKAR_LIPOPROTEIN"/>
    <property type="match status" value="1"/>
</dbReference>
<protein>
    <submittedName>
        <fullName evidence="2">DUF4163 domain-containing protein</fullName>
    </submittedName>
</protein>
<dbReference type="Gene3D" id="3.90.640.20">
    <property type="entry name" value="Heat-shock cognate protein, ATPase"/>
    <property type="match status" value="1"/>
</dbReference>
<dbReference type="Gene3D" id="3.30.565.40">
    <property type="entry name" value="Fervidobacterium nodosum Rt17-B1 like"/>
    <property type="match status" value="1"/>
</dbReference>
<dbReference type="KEGG" id="ssun:H9Q77_15100"/>
<evidence type="ECO:0000256" key="1">
    <source>
        <dbReference type="SAM" id="SignalP"/>
    </source>
</evidence>
<evidence type="ECO:0000313" key="2">
    <source>
        <dbReference type="EMBL" id="QNM02357.1"/>
    </source>
</evidence>
<dbReference type="InterPro" id="IPR037126">
    <property type="entry name" value="PdaC/RsiV-like_sf"/>
</dbReference>
<gene>
    <name evidence="2" type="ORF">H9Q77_15100</name>
</gene>
<feature type="chain" id="PRO_5029006756" evidence="1">
    <location>
        <begin position="22"/>
        <end position="305"/>
    </location>
</feature>
<name>A0A7G9FUX5_9FIRM</name>
<keyword evidence="1" id="KW-0732">Signal</keyword>
<proteinExistence type="predicted"/>
<dbReference type="Proteomes" id="UP000515981">
    <property type="component" value="Chromosome"/>
</dbReference>
<dbReference type="RefSeq" id="WP_249326062.1">
    <property type="nucleotide sequence ID" value="NZ_CP060633.1"/>
</dbReference>
<feature type="signal peptide" evidence="1">
    <location>
        <begin position="1"/>
        <end position="21"/>
    </location>
</feature>
<sequence>MKKKLLATILTGLLLAFTACGSLESPVIPEVTGTAIENTQESVLENAETETASQQEMQTETATTGKVEITTEDFEGSSDPENAERKYTYTYQVPKITIEGNEEAQDKIQKDLNAYVETFLDSINNSDFGTVYEGEMSGMTSYEELSFQVIRADDKVISVVWGNEGYNQGAHGWYIQDYRNYYTQTGEKITFDSLGNGFRDKALELVTKKAAEMQATDDCFFPDYEKSIKLVVLDGTENMDTIYQEIYGADIAGTGNGPASPTFSITGDGFVFESGQYVLQPYAAGIVDFEIPAEDFGDALTVDIF</sequence>
<keyword evidence="3" id="KW-1185">Reference proteome</keyword>
<evidence type="ECO:0000313" key="3">
    <source>
        <dbReference type="Proteomes" id="UP000515981"/>
    </source>
</evidence>
<dbReference type="EMBL" id="CP060633">
    <property type="protein sequence ID" value="QNM02357.1"/>
    <property type="molecule type" value="Genomic_DNA"/>
</dbReference>